<comment type="catalytic activity">
    <reaction evidence="1">
        <text>Random endo-hydrolysis of N-acetyl-beta-D-glucosaminide (1-&gt;4)-beta-linkages in chitin and chitodextrins.</text>
        <dbReference type="EC" id="3.2.1.14"/>
    </reaction>
</comment>
<gene>
    <name evidence="14" type="ORF">GGP41_010579</name>
</gene>
<accession>A0A8H5ZIL5</accession>
<evidence type="ECO:0000256" key="8">
    <source>
        <dbReference type="ARBA" id="ARBA00023326"/>
    </source>
</evidence>
<evidence type="ECO:0000256" key="3">
    <source>
        <dbReference type="ARBA" id="ARBA00022669"/>
    </source>
</evidence>
<dbReference type="EMBL" id="WNKQ01000006">
    <property type="protein sequence ID" value="KAF5850916.1"/>
    <property type="molecule type" value="Genomic_DNA"/>
</dbReference>
<evidence type="ECO:0000256" key="11">
    <source>
        <dbReference type="SAM" id="MobiDB-lite"/>
    </source>
</evidence>
<evidence type="ECO:0000313" key="14">
    <source>
        <dbReference type="EMBL" id="KAF5850916.1"/>
    </source>
</evidence>
<dbReference type="GO" id="GO:0006032">
    <property type="term" value="P:chitin catabolic process"/>
    <property type="evidence" value="ECO:0007669"/>
    <property type="project" value="UniProtKB-KW"/>
</dbReference>
<feature type="compositionally biased region" description="Low complexity" evidence="11">
    <location>
        <begin position="534"/>
        <end position="574"/>
    </location>
</feature>
<feature type="compositionally biased region" description="Polar residues" evidence="11">
    <location>
        <begin position="623"/>
        <end position="634"/>
    </location>
</feature>
<evidence type="ECO:0000259" key="13">
    <source>
        <dbReference type="PROSITE" id="PS51910"/>
    </source>
</evidence>
<evidence type="ECO:0000256" key="2">
    <source>
        <dbReference type="ARBA" id="ARBA00012729"/>
    </source>
</evidence>
<evidence type="ECO:0000256" key="4">
    <source>
        <dbReference type="ARBA" id="ARBA00022801"/>
    </source>
</evidence>
<dbReference type="Proteomes" id="UP000624244">
    <property type="component" value="Unassembled WGS sequence"/>
</dbReference>
<dbReference type="Pfam" id="PF00704">
    <property type="entry name" value="Glyco_hydro_18"/>
    <property type="match status" value="1"/>
</dbReference>
<feature type="region of interest" description="Disordered" evidence="11">
    <location>
        <begin position="608"/>
        <end position="649"/>
    </location>
</feature>
<dbReference type="PROSITE" id="PS01095">
    <property type="entry name" value="GH18_1"/>
    <property type="match status" value="1"/>
</dbReference>
<keyword evidence="7 10" id="KW-0326">Glycosidase</keyword>
<feature type="region of interest" description="Disordered" evidence="11">
    <location>
        <begin position="480"/>
        <end position="522"/>
    </location>
</feature>
<feature type="region of interest" description="Disordered" evidence="11">
    <location>
        <begin position="534"/>
        <end position="576"/>
    </location>
</feature>
<dbReference type="InterPro" id="IPR001223">
    <property type="entry name" value="Glyco_hydro18_cat"/>
</dbReference>
<dbReference type="PANTHER" id="PTHR45708">
    <property type="entry name" value="ENDOCHITINASE"/>
    <property type="match status" value="1"/>
</dbReference>
<dbReference type="InterPro" id="IPR050542">
    <property type="entry name" value="Glycosyl_Hydrlase18_Chitinase"/>
</dbReference>
<evidence type="ECO:0000256" key="6">
    <source>
        <dbReference type="ARBA" id="ARBA00023277"/>
    </source>
</evidence>
<dbReference type="InterPro" id="IPR001579">
    <property type="entry name" value="Glyco_hydro_18_chit_AS"/>
</dbReference>
<dbReference type="InterPro" id="IPR017853">
    <property type="entry name" value="GH"/>
</dbReference>
<feature type="signal peptide" evidence="12">
    <location>
        <begin position="1"/>
        <end position="22"/>
    </location>
</feature>
<keyword evidence="12" id="KW-0732">Signal</keyword>
<reference evidence="14" key="1">
    <citation type="submission" date="2019-11" db="EMBL/GenBank/DDBJ databases">
        <title>Bipolaris sorokiniana Genome sequencing.</title>
        <authorList>
            <person name="Wang H."/>
        </authorList>
    </citation>
    <scope>NUCLEOTIDE SEQUENCE</scope>
</reference>
<feature type="chain" id="PRO_5034905936" description="chitinase" evidence="12">
    <location>
        <begin position="23"/>
        <end position="930"/>
    </location>
</feature>
<keyword evidence="4 10" id="KW-0378">Hydrolase</keyword>
<dbReference type="CDD" id="cd02877">
    <property type="entry name" value="GH18_hevamine_XipI_class_III"/>
    <property type="match status" value="1"/>
</dbReference>
<dbReference type="GO" id="GO:0005576">
    <property type="term" value="C:extracellular region"/>
    <property type="evidence" value="ECO:0007669"/>
    <property type="project" value="TreeGrafter"/>
</dbReference>
<keyword evidence="6" id="KW-0119">Carbohydrate metabolism</keyword>
<dbReference type="GO" id="GO:0008843">
    <property type="term" value="F:endochitinase activity"/>
    <property type="evidence" value="ECO:0007669"/>
    <property type="project" value="UniProtKB-EC"/>
</dbReference>
<evidence type="ECO:0000313" key="15">
    <source>
        <dbReference type="Proteomes" id="UP000624244"/>
    </source>
</evidence>
<dbReference type="PANTHER" id="PTHR45708:SF49">
    <property type="entry name" value="ENDOCHITINASE"/>
    <property type="match status" value="1"/>
</dbReference>
<protein>
    <recommendedName>
        <fullName evidence="2">chitinase</fullName>
        <ecNumber evidence="2">3.2.1.14</ecNumber>
    </recommendedName>
</protein>
<sequence length="930" mass="95572">MVASIFSRVAFATGLLASTASAAYDASAKSNVAVYWGQGSNQMTLLEVCLDPNVDIVNIGFVNKFPKKRGEYPGTNHANACGDATYTDPTTNQPSKLLSSCPGVGEAINACKRRGKKVMLSLGGGWPTDYYLPTPDVANWFAEFLLGAYGPPTAEWKAAGKPRPFGDAYVDGFDLDLEAAEWDVPSADMLYANYDVFGKYIKAHSKMLLSGAPQCVVPDARIFLALKEVPFDFLFTQFYNTWTCSAAKAVQDMKNNAESTFTFNTWISWLKNNSKNPDIKLYLGLAAGEDGLPTHKDHYLAPEDANMLVQSLQGDSMFGGIMLWEATVSKNNPTYDQSYGTWMKYAVQGTFKDKYHPVVSSSSVVSSTITPSSTPASSISASSTPASSTPASSIPASSIPASSIPASSVPASSVPASSTPASSTPASSTPISSVSASSYPASSVSASSTPGSSISASSIPVSSTPISSVSASSIPASSYPASSVSASSTPGSSISASSIPVSSTPISSVSASSIPASSIPASNSVTMVSSSSIEISSSTPVGPSSVPTVSAPESIGSSVVVPSGSETSTSCSTSNGAYPTGVNSSYGVYPTESAVYPIETYSASKGAEYPAESSKGYGEYPAASSTGYDSTPSVTKKPEQSEYPTVPTGSTTSVVTTTYVDVCPTGLTTVTATYVATVCTKCAKPTGTADVPEGWTTSVYTASTLTVTITKPVATVTAVPEYPSSAPSVVYPAEYSATPISSGKPAYPAVPEASKVAYPTIPEVSKAAYPAVPEVSKAAYPAVPEVSKVAEYPVAPASSAAPEYPAHSMPSVPSAAQPASSPAAEYPSYPVGTGYPKKPVEHEVVSSMHVTLSKVAVSTYIPAPYPSAGVPYIPAGPAKNATSVYVPMPTGTGKPVTPLPSMPPQFEGVASRASVGFMMFVGAVGAVFAM</sequence>
<evidence type="ECO:0000256" key="12">
    <source>
        <dbReference type="SAM" id="SignalP"/>
    </source>
</evidence>
<comment type="similarity">
    <text evidence="9">Belongs to the glycosyl hydrolase 18 family. Chitinase class III subfamily.</text>
</comment>
<dbReference type="EC" id="3.2.1.14" evidence="2"/>
<evidence type="ECO:0000256" key="9">
    <source>
        <dbReference type="ARBA" id="ARBA00025727"/>
    </source>
</evidence>
<dbReference type="Gene3D" id="3.20.20.80">
    <property type="entry name" value="Glycosidases"/>
    <property type="match status" value="1"/>
</dbReference>
<feature type="region of interest" description="Disordered" evidence="11">
    <location>
        <begin position="365"/>
        <end position="397"/>
    </location>
</feature>
<dbReference type="AlphaFoldDB" id="A0A8H5ZIL5"/>
<name>A0A8H5ZIL5_COCSA</name>
<dbReference type="PROSITE" id="PS51910">
    <property type="entry name" value="GH18_2"/>
    <property type="match status" value="1"/>
</dbReference>
<comment type="caution">
    <text evidence="14">The sequence shown here is derived from an EMBL/GenBank/DDBJ whole genome shotgun (WGS) entry which is preliminary data.</text>
</comment>
<proteinExistence type="inferred from homology"/>
<dbReference type="GO" id="GO:0008061">
    <property type="term" value="F:chitin binding"/>
    <property type="evidence" value="ECO:0007669"/>
    <property type="project" value="UniProtKB-KW"/>
</dbReference>
<evidence type="ECO:0000256" key="1">
    <source>
        <dbReference type="ARBA" id="ARBA00000822"/>
    </source>
</evidence>
<evidence type="ECO:0000256" key="5">
    <source>
        <dbReference type="ARBA" id="ARBA00023024"/>
    </source>
</evidence>
<evidence type="ECO:0000256" key="10">
    <source>
        <dbReference type="RuleBase" id="RU000489"/>
    </source>
</evidence>
<evidence type="ECO:0000256" key="7">
    <source>
        <dbReference type="ARBA" id="ARBA00023295"/>
    </source>
</evidence>
<dbReference type="GO" id="GO:0000272">
    <property type="term" value="P:polysaccharide catabolic process"/>
    <property type="evidence" value="ECO:0007669"/>
    <property type="project" value="UniProtKB-KW"/>
</dbReference>
<keyword evidence="5" id="KW-0146">Chitin degradation</keyword>
<keyword evidence="3" id="KW-0147">Chitin-binding</keyword>
<feature type="region of interest" description="Disordered" evidence="11">
    <location>
        <begin position="409"/>
        <end position="431"/>
    </location>
</feature>
<keyword evidence="8" id="KW-0624">Polysaccharide degradation</keyword>
<dbReference type="OMA" id="NGPYIAM"/>
<feature type="domain" description="GH18" evidence="13">
    <location>
        <begin position="30"/>
        <end position="350"/>
    </location>
</feature>
<dbReference type="SUPFAM" id="SSF51445">
    <property type="entry name" value="(Trans)glycosidases"/>
    <property type="match status" value="1"/>
</dbReference>
<dbReference type="InterPro" id="IPR045321">
    <property type="entry name" value="Cts1-like"/>
</dbReference>
<organism evidence="14 15">
    <name type="scientific">Cochliobolus sativus</name>
    <name type="common">Common root rot and spot blotch fungus</name>
    <name type="synonym">Bipolaris sorokiniana</name>
    <dbReference type="NCBI Taxonomy" id="45130"/>
    <lineage>
        <taxon>Eukaryota</taxon>
        <taxon>Fungi</taxon>
        <taxon>Dikarya</taxon>
        <taxon>Ascomycota</taxon>
        <taxon>Pezizomycotina</taxon>
        <taxon>Dothideomycetes</taxon>
        <taxon>Pleosporomycetidae</taxon>
        <taxon>Pleosporales</taxon>
        <taxon>Pleosporineae</taxon>
        <taxon>Pleosporaceae</taxon>
        <taxon>Bipolaris</taxon>
    </lineage>
</organism>